<gene>
    <name evidence="2" type="ORF">N7482_002343</name>
</gene>
<organism evidence="2 3">
    <name type="scientific">Penicillium canariense</name>
    <dbReference type="NCBI Taxonomy" id="189055"/>
    <lineage>
        <taxon>Eukaryota</taxon>
        <taxon>Fungi</taxon>
        <taxon>Dikarya</taxon>
        <taxon>Ascomycota</taxon>
        <taxon>Pezizomycotina</taxon>
        <taxon>Eurotiomycetes</taxon>
        <taxon>Eurotiomycetidae</taxon>
        <taxon>Eurotiales</taxon>
        <taxon>Aspergillaceae</taxon>
        <taxon>Penicillium</taxon>
    </lineage>
</organism>
<feature type="compositionally biased region" description="Low complexity" evidence="1">
    <location>
        <begin position="106"/>
        <end position="116"/>
    </location>
</feature>
<evidence type="ECO:0000313" key="3">
    <source>
        <dbReference type="Proteomes" id="UP001149163"/>
    </source>
</evidence>
<accession>A0A9W9LTX8</accession>
<dbReference type="Proteomes" id="UP001149163">
    <property type="component" value="Unassembled WGS sequence"/>
</dbReference>
<feature type="compositionally biased region" description="Polar residues" evidence="1">
    <location>
        <begin position="191"/>
        <end position="201"/>
    </location>
</feature>
<dbReference type="EMBL" id="JAPQKN010000001">
    <property type="protein sequence ID" value="KAJ5176466.1"/>
    <property type="molecule type" value="Genomic_DNA"/>
</dbReference>
<reference evidence="2" key="2">
    <citation type="journal article" date="2023" name="IMA Fungus">
        <title>Comparative genomic study of the Penicillium genus elucidates a diverse pangenome and 15 lateral gene transfer events.</title>
        <authorList>
            <person name="Petersen C."/>
            <person name="Sorensen T."/>
            <person name="Nielsen M.R."/>
            <person name="Sondergaard T.E."/>
            <person name="Sorensen J.L."/>
            <person name="Fitzpatrick D.A."/>
            <person name="Frisvad J.C."/>
            <person name="Nielsen K.L."/>
        </authorList>
    </citation>
    <scope>NUCLEOTIDE SEQUENCE</scope>
    <source>
        <strain evidence="2">IBT 26290</strain>
    </source>
</reference>
<evidence type="ECO:0000256" key="1">
    <source>
        <dbReference type="SAM" id="MobiDB-lite"/>
    </source>
</evidence>
<evidence type="ECO:0000313" key="2">
    <source>
        <dbReference type="EMBL" id="KAJ5176466.1"/>
    </source>
</evidence>
<name>A0A9W9LTX8_9EURO</name>
<feature type="region of interest" description="Disordered" evidence="1">
    <location>
        <begin position="176"/>
        <end position="201"/>
    </location>
</feature>
<keyword evidence="3" id="KW-1185">Reference proteome</keyword>
<sequence length="201" mass="22755">MSNFSLYFTRGTPRSTAPAFTLDFSTERELETVVERLYRQFTQGRSQPSQEPEQPNYFVTHGHTTFQQGEVEWVQPSEAIGKSSATANCFPNVDPLADSSNNLTFPSSTPTPISSPVQYPPLMNDTPSPETPRRLSPLKFLKPLFGTLLLSLSPNVLKLLFRNPFDKKICEEVSRSQMQTRVRPGDHSQRLRNQTECQSKD</sequence>
<proteinExistence type="predicted"/>
<comment type="caution">
    <text evidence="2">The sequence shown here is derived from an EMBL/GenBank/DDBJ whole genome shotgun (WGS) entry which is preliminary data.</text>
</comment>
<protein>
    <submittedName>
        <fullName evidence="2">Uncharacterized protein</fullName>
    </submittedName>
</protein>
<dbReference type="GeneID" id="81423644"/>
<dbReference type="RefSeq" id="XP_056548074.1">
    <property type="nucleotide sequence ID" value="XM_056684468.1"/>
</dbReference>
<dbReference type="AlphaFoldDB" id="A0A9W9LTX8"/>
<reference evidence="2" key="1">
    <citation type="submission" date="2022-11" db="EMBL/GenBank/DDBJ databases">
        <authorList>
            <person name="Petersen C."/>
        </authorList>
    </citation>
    <scope>NUCLEOTIDE SEQUENCE</scope>
    <source>
        <strain evidence="2">IBT 26290</strain>
    </source>
</reference>
<feature type="region of interest" description="Disordered" evidence="1">
    <location>
        <begin position="106"/>
        <end position="133"/>
    </location>
</feature>